<comment type="caution">
    <text evidence="1">The sequence shown here is derived from an EMBL/GenBank/DDBJ whole genome shotgun (WGS) entry which is preliminary data.</text>
</comment>
<evidence type="ECO:0000313" key="2">
    <source>
        <dbReference type="Proteomes" id="UP000019678"/>
    </source>
</evidence>
<dbReference type="EMBL" id="ASRX01000057">
    <property type="protein sequence ID" value="EYF02640.1"/>
    <property type="molecule type" value="Genomic_DNA"/>
</dbReference>
<evidence type="ECO:0000313" key="1">
    <source>
        <dbReference type="EMBL" id="EYF02640.1"/>
    </source>
</evidence>
<proteinExistence type="predicted"/>
<reference evidence="1 2" key="1">
    <citation type="submission" date="2013-05" db="EMBL/GenBank/DDBJ databases">
        <title>Genome assembly of Chondromyces apiculatus DSM 436.</title>
        <authorList>
            <person name="Sharma G."/>
            <person name="Khatri I."/>
            <person name="Kaur C."/>
            <person name="Mayilraj S."/>
            <person name="Subramanian S."/>
        </authorList>
    </citation>
    <scope>NUCLEOTIDE SEQUENCE [LARGE SCALE GENOMIC DNA]</scope>
    <source>
        <strain evidence="1 2">DSM 436</strain>
    </source>
</reference>
<organism evidence="1 2">
    <name type="scientific">Chondromyces apiculatus DSM 436</name>
    <dbReference type="NCBI Taxonomy" id="1192034"/>
    <lineage>
        <taxon>Bacteria</taxon>
        <taxon>Pseudomonadati</taxon>
        <taxon>Myxococcota</taxon>
        <taxon>Polyangia</taxon>
        <taxon>Polyangiales</taxon>
        <taxon>Polyangiaceae</taxon>
        <taxon>Chondromyces</taxon>
    </lineage>
</organism>
<gene>
    <name evidence="1" type="ORF">CAP_6670</name>
</gene>
<sequence>MVVRAPPFEEDFQMNVGRMLEADAAVDQGVAFLRRHLENLAH</sequence>
<name>A0A017T1C5_9BACT</name>
<accession>A0A017T1C5</accession>
<dbReference type="Proteomes" id="UP000019678">
    <property type="component" value="Unassembled WGS sequence"/>
</dbReference>
<keyword evidence="2" id="KW-1185">Reference proteome</keyword>
<dbReference type="AlphaFoldDB" id="A0A017T1C5"/>
<protein>
    <submittedName>
        <fullName evidence="1">Uncharacterized protein</fullName>
    </submittedName>
</protein>
<dbReference type="STRING" id="1192034.CAP_6670"/>